<feature type="compositionally biased region" description="Low complexity" evidence="4">
    <location>
        <begin position="338"/>
        <end position="348"/>
    </location>
</feature>
<comment type="subcellular location">
    <subcellularLocation>
        <location evidence="1">Nucleus</location>
    </subcellularLocation>
</comment>
<keyword evidence="2" id="KW-0479">Metal-binding</keyword>
<feature type="region of interest" description="Disordered" evidence="4">
    <location>
        <begin position="388"/>
        <end position="430"/>
    </location>
</feature>
<keyword evidence="7" id="KW-1185">Reference proteome</keyword>
<dbReference type="CDD" id="cd00067">
    <property type="entry name" value="GAL4"/>
    <property type="match status" value="1"/>
</dbReference>
<dbReference type="PANTHER" id="PTHR31001:SF50">
    <property type="entry name" value="ZN(II)2CYS6 TRANSCRIPTION FACTOR (EUROFUNG)"/>
    <property type="match status" value="1"/>
</dbReference>
<dbReference type="InterPro" id="IPR007219">
    <property type="entry name" value="XnlR_reg_dom"/>
</dbReference>
<dbReference type="Pfam" id="PF00172">
    <property type="entry name" value="Zn_clus"/>
    <property type="match status" value="1"/>
</dbReference>
<evidence type="ECO:0000259" key="5">
    <source>
        <dbReference type="SMART" id="SM00906"/>
    </source>
</evidence>
<dbReference type="GO" id="GO:0003677">
    <property type="term" value="F:DNA binding"/>
    <property type="evidence" value="ECO:0007669"/>
    <property type="project" value="InterPro"/>
</dbReference>
<dbReference type="EMBL" id="JAGPXD010000005">
    <property type="protein sequence ID" value="KAH7353659.1"/>
    <property type="molecule type" value="Genomic_DNA"/>
</dbReference>
<evidence type="ECO:0000256" key="4">
    <source>
        <dbReference type="SAM" id="MobiDB-lite"/>
    </source>
</evidence>
<proteinExistence type="predicted"/>
<feature type="region of interest" description="Disordered" evidence="4">
    <location>
        <begin position="918"/>
        <end position="948"/>
    </location>
</feature>
<protein>
    <submittedName>
        <fullName evidence="6">Fungal-specific transcription factor domain-containing protein</fullName>
    </submittedName>
</protein>
<organism evidence="6 7">
    <name type="scientific">Plectosphaerella cucumerina</name>
    <dbReference type="NCBI Taxonomy" id="40658"/>
    <lineage>
        <taxon>Eukaryota</taxon>
        <taxon>Fungi</taxon>
        <taxon>Dikarya</taxon>
        <taxon>Ascomycota</taxon>
        <taxon>Pezizomycotina</taxon>
        <taxon>Sordariomycetes</taxon>
        <taxon>Hypocreomycetidae</taxon>
        <taxon>Glomerellales</taxon>
        <taxon>Plectosphaerellaceae</taxon>
        <taxon>Plectosphaerella</taxon>
    </lineage>
</organism>
<sequence>MSKTITFFGASGGVGLTALKHTLAAGHNAIALCRTPSKLTDQLTNPNLVVLAGDATDPEAVARAITLPSGTSFVDTIVFTVGSRFVGLSMENANVCEQAMTALLAAIASQRAKGVTGRPRITACSSTGLSRHKRDVPLAFVVLYHVLLAIPHRDKKAMEMLLEKGGEDFTVVRCSLFMGEGETETTVREGVEDPKKGVESAAIGYTISREDAGRWWAEKLIKGDGGKFLNNRKVRCDKRLPCSNCRRANIACVPATSDDRPPRWARRLDRLVAAPSAPAQGQVPDPAAAQVMERLRGLERLVKELGGQLQAQQGGAQSLPSGSTPNAAPSPEGSRGTNANSPSSSSAADVQKNFGRLVVRDGAPSQYVGSGFWSRVSDELDALKHDSQGLPLADSDASDDDMDFPGDGSSTTRESHRAGPERNSLLFGHNLHGHTPPDLAAFRPLPSQVPFLVSVFHENVNFAIQIVHAPALDRLARAARTTPPASASDDALLFAVYYAAVTSMEDADVLASFGAPKADLNYRFRLGLEHALARADFVRLPDLTLVQAFTIFLALARRHDSPRYVWMMAGLAIRMGQAVGLHRDPARLAHLSPYEAEIRRRVWWCLNLLDVRAAEDQGTEFTIAPGSFDTHMPLSLNDADLSPSMTEPPVERQGDSDMVFAIGSYQTVRYTRLIMAARSPDGTPDVAEQSRLLDAFQADLGTWGSTHGSADTSASTPAPAADDIRAMAFWTAMTVTRLVFSKLALFIHLPSLFSAPDPLASSRTRDRLLIAALEVAEYNHVLNAEPGCLRWRWIMQTYTHWHAIVFLLIEASRRPWSPLIERAWVALHSRWLIPAQPKSDRSARVWIPLRRLMARARRHRAVELRRLAADPAAVEHARGMDAVIPVPGSPASFEGAGQDVLVEHWCSLIREAGVPQAAQEATSTSWPTQEGQSSAVAPAEFSGPNFASGAWDGTDTAFEDFGDLDMDISMGDGVDWNDWLSSAAVMECPGMDGGGSGGPP</sequence>
<dbReference type="AlphaFoldDB" id="A0A8K0WZN7"/>
<evidence type="ECO:0000256" key="1">
    <source>
        <dbReference type="ARBA" id="ARBA00004123"/>
    </source>
</evidence>
<dbReference type="InterPro" id="IPR050613">
    <property type="entry name" value="Sec_Metabolite_Reg"/>
</dbReference>
<feature type="domain" description="Xylanolytic transcriptional activator regulatory" evidence="5">
    <location>
        <begin position="565"/>
        <end position="639"/>
    </location>
</feature>
<dbReference type="GO" id="GO:0008270">
    <property type="term" value="F:zinc ion binding"/>
    <property type="evidence" value="ECO:0007669"/>
    <property type="project" value="InterPro"/>
</dbReference>
<dbReference type="Pfam" id="PF13460">
    <property type="entry name" value="NAD_binding_10"/>
    <property type="match status" value="1"/>
</dbReference>
<dbReference type="PANTHER" id="PTHR31001">
    <property type="entry name" value="UNCHARACTERIZED TRANSCRIPTIONAL REGULATORY PROTEIN"/>
    <property type="match status" value="1"/>
</dbReference>
<dbReference type="GO" id="GO:0000981">
    <property type="term" value="F:DNA-binding transcription factor activity, RNA polymerase II-specific"/>
    <property type="evidence" value="ECO:0007669"/>
    <property type="project" value="InterPro"/>
</dbReference>
<keyword evidence="3" id="KW-0539">Nucleus</keyword>
<feature type="compositionally biased region" description="Low complexity" evidence="4">
    <location>
        <begin position="308"/>
        <end position="323"/>
    </location>
</feature>
<dbReference type="InterPro" id="IPR036291">
    <property type="entry name" value="NAD(P)-bd_dom_sf"/>
</dbReference>
<dbReference type="InterPro" id="IPR016040">
    <property type="entry name" value="NAD(P)-bd_dom"/>
</dbReference>
<dbReference type="Gene3D" id="4.10.240.10">
    <property type="entry name" value="Zn(2)-C6 fungal-type DNA-binding domain"/>
    <property type="match status" value="1"/>
</dbReference>
<dbReference type="SMART" id="SM00906">
    <property type="entry name" value="Fungal_trans"/>
    <property type="match status" value="1"/>
</dbReference>
<reference evidence="6" key="1">
    <citation type="journal article" date="2021" name="Nat. Commun.">
        <title>Genetic determinants of endophytism in the Arabidopsis root mycobiome.</title>
        <authorList>
            <person name="Mesny F."/>
            <person name="Miyauchi S."/>
            <person name="Thiergart T."/>
            <person name="Pickel B."/>
            <person name="Atanasova L."/>
            <person name="Karlsson M."/>
            <person name="Huettel B."/>
            <person name="Barry K.W."/>
            <person name="Haridas S."/>
            <person name="Chen C."/>
            <person name="Bauer D."/>
            <person name="Andreopoulos W."/>
            <person name="Pangilinan J."/>
            <person name="LaButti K."/>
            <person name="Riley R."/>
            <person name="Lipzen A."/>
            <person name="Clum A."/>
            <person name="Drula E."/>
            <person name="Henrissat B."/>
            <person name="Kohler A."/>
            <person name="Grigoriev I.V."/>
            <person name="Martin F.M."/>
            <person name="Hacquard S."/>
        </authorList>
    </citation>
    <scope>NUCLEOTIDE SEQUENCE</scope>
    <source>
        <strain evidence="6">MPI-CAGE-AT-0016</strain>
    </source>
</reference>
<evidence type="ECO:0000313" key="6">
    <source>
        <dbReference type="EMBL" id="KAH7353659.1"/>
    </source>
</evidence>
<dbReference type="GO" id="GO:0006351">
    <property type="term" value="P:DNA-templated transcription"/>
    <property type="evidence" value="ECO:0007669"/>
    <property type="project" value="InterPro"/>
</dbReference>
<dbReference type="GO" id="GO:0005634">
    <property type="term" value="C:nucleus"/>
    <property type="evidence" value="ECO:0007669"/>
    <property type="project" value="UniProtKB-SubCell"/>
</dbReference>
<dbReference type="OrthoDB" id="3989227at2759"/>
<dbReference type="Gene3D" id="3.40.50.720">
    <property type="entry name" value="NAD(P)-binding Rossmann-like Domain"/>
    <property type="match status" value="1"/>
</dbReference>
<comment type="caution">
    <text evidence="6">The sequence shown here is derived from an EMBL/GenBank/DDBJ whole genome shotgun (WGS) entry which is preliminary data.</text>
</comment>
<evidence type="ECO:0000256" key="2">
    <source>
        <dbReference type="ARBA" id="ARBA00022723"/>
    </source>
</evidence>
<dbReference type="CDD" id="cd12148">
    <property type="entry name" value="fungal_TF_MHR"/>
    <property type="match status" value="1"/>
</dbReference>
<gene>
    <name evidence="6" type="ORF">B0T11DRAFT_300764</name>
</gene>
<dbReference type="SUPFAM" id="SSF51735">
    <property type="entry name" value="NAD(P)-binding Rossmann-fold domains"/>
    <property type="match status" value="1"/>
</dbReference>
<accession>A0A8K0WZN7</accession>
<dbReference type="InterPro" id="IPR036864">
    <property type="entry name" value="Zn2-C6_fun-type_DNA-bd_sf"/>
</dbReference>
<name>A0A8K0WZN7_9PEZI</name>
<dbReference type="Pfam" id="PF04082">
    <property type="entry name" value="Fungal_trans"/>
    <property type="match status" value="1"/>
</dbReference>
<evidence type="ECO:0000313" key="7">
    <source>
        <dbReference type="Proteomes" id="UP000813385"/>
    </source>
</evidence>
<evidence type="ECO:0000256" key="3">
    <source>
        <dbReference type="ARBA" id="ARBA00023242"/>
    </source>
</evidence>
<feature type="compositionally biased region" description="Polar residues" evidence="4">
    <location>
        <begin position="919"/>
        <end position="935"/>
    </location>
</feature>
<feature type="region of interest" description="Disordered" evidence="4">
    <location>
        <begin position="308"/>
        <end position="349"/>
    </location>
</feature>
<dbReference type="InterPro" id="IPR001138">
    <property type="entry name" value="Zn2Cys6_DnaBD"/>
</dbReference>
<dbReference type="Proteomes" id="UP000813385">
    <property type="component" value="Unassembled WGS sequence"/>
</dbReference>